<gene>
    <name evidence="10" type="primary">lacC</name>
    <name evidence="10" type="ORF">VST7929_03109</name>
</gene>
<feature type="domain" description="Carbohydrate kinase PfkB" evidence="9">
    <location>
        <begin position="27"/>
        <end position="298"/>
    </location>
</feature>
<keyword evidence="11" id="KW-1185">Reference proteome</keyword>
<keyword evidence="3 8" id="KW-0547">Nucleotide-binding</keyword>
<dbReference type="PANTHER" id="PTHR46566">
    <property type="entry name" value="1-PHOSPHOFRUCTOKINASE-RELATED"/>
    <property type="match status" value="1"/>
</dbReference>
<keyword evidence="2 7" id="KW-0808">Transferase</keyword>
<dbReference type="NCBIfam" id="TIGR03828">
    <property type="entry name" value="pfkB"/>
    <property type="match status" value="1"/>
</dbReference>
<evidence type="ECO:0000256" key="5">
    <source>
        <dbReference type="ARBA" id="ARBA00022840"/>
    </source>
</evidence>
<evidence type="ECO:0000256" key="4">
    <source>
        <dbReference type="ARBA" id="ARBA00022777"/>
    </source>
</evidence>
<organism evidence="10 11">
    <name type="scientific">Vibrio stylophorae</name>
    <dbReference type="NCBI Taxonomy" id="659351"/>
    <lineage>
        <taxon>Bacteria</taxon>
        <taxon>Pseudomonadati</taxon>
        <taxon>Pseudomonadota</taxon>
        <taxon>Gammaproteobacteria</taxon>
        <taxon>Vibrionales</taxon>
        <taxon>Vibrionaceae</taxon>
        <taxon>Vibrio</taxon>
    </lineage>
</organism>
<comment type="function">
    <text evidence="8">Catalyzes the ATP-dependent phosphorylation of fructose-l-phosphate to fructose-l,6-bisphosphate.</text>
</comment>
<dbReference type="InterPro" id="IPR022463">
    <property type="entry name" value="1-PFruKinase"/>
</dbReference>
<keyword evidence="4 8" id="KW-0418">Kinase</keyword>
<comment type="catalytic activity">
    <reaction evidence="6 8">
        <text>beta-D-fructose 1-phosphate + ATP = beta-D-fructose 1,6-bisphosphate + ADP + H(+)</text>
        <dbReference type="Rhea" id="RHEA:14213"/>
        <dbReference type="ChEBI" id="CHEBI:15378"/>
        <dbReference type="ChEBI" id="CHEBI:30616"/>
        <dbReference type="ChEBI" id="CHEBI:32966"/>
        <dbReference type="ChEBI" id="CHEBI:138881"/>
        <dbReference type="ChEBI" id="CHEBI:456216"/>
        <dbReference type="EC" id="2.7.1.56"/>
    </reaction>
</comment>
<dbReference type="RefSeq" id="WP_237468459.1">
    <property type="nucleotide sequence ID" value="NZ_CAKLDI010000002.1"/>
</dbReference>
<evidence type="ECO:0000256" key="1">
    <source>
        <dbReference type="ARBA" id="ARBA00010688"/>
    </source>
</evidence>
<comment type="similarity">
    <text evidence="1 7 8">Belongs to the carbohydrate kinase PfkB family.</text>
</comment>
<dbReference type="Gene3D" id="3.40.1190.20">
    <property type="match status" value="1"/>
</dbReference>
<dbReference type="PROSITE" id="PS00584">
    <property type="entry name" value="PFKB_KINASES_2"/>
    <property type="match status" value="1"/>
</dbReference>
<evidence type="ECO:0000256" key="8">
    <source>
        <dbReference type="RuleBase" id="RU369061"/>
    </source>
</evidence>
<dbReference type="PIRSF" id="PIRSF000535">
    <property type="entry name" value="1PFK/6PFK/LacC"/>
    <property type="match status" value="1"/>
</dbReference>
<dbReference type="NCBIfam" id="TIGR03168">
    <property type="entry name" value="1-PFK"/>
    <property type="match status" value="1"/>
</dbReference>
<dbReference type="GO" id="GO:0009024">
    <property type="term" value="F:tagatose-6-phosphate kinase activity"/>
    <property type="evidence" value="ECO:0007669"/>
    <property type="project" value="UniProtKB-EC"/>
</dbReference>
<protein>
    <recommendedName>
        <fullName evidence="7">Phosphofructokinase</fullName>
    </recommendedName>
</protein>
<dbReference type="Pfam" id="PF00294">
    <property type="entry name" value="PfkB"/>
    <property type="match status" value="1"/>
</dbReference>
<comment type="caution">
    <text evidence="10">The sequence shown here is derived from an EMBL/GenBank/DDBJ whole genome shotgun (WGS) entry which is preliminary data.</text>
</comment>
<dbReference type="InterPro" id="IPR017583">
    <property type="entry name" value="Tagatose/fructose_Pkinase"/>
</dbReference>
<evidence type="ECO:0000256" key="6">
    <source>
        <dbReference type="ARBA" id="ARBA00047745"/>
    </source>
</evidence>
<keyword evidence="5 8" id="KW-0067">ATP-binding</keyword>
<dbReference type="CDD" id="cd01164">
    <property type="entry name" value="FruK_PfkB_like"/>
    <property type="match status" value="1"/>
</dbReference>
<dbReference type="Proteomes" id="UP000838672">
    <property type="component" value="Unassembled WGS sequence"/>
</dbReference>
<dbReference type="InterPro" id="IPR029056">
    <property type="entry name" value="Ribokinase-like"/>
</dbReference>
<evidence type="ECO:0000256" key="2">
    <source>
        <dbReference type="ARBA" id="ARBA00022679"/>
    </source>
</evidence>
<reference evidence="10" key="1">
    <citation type="submission" date="2021-11" db="EMBL/GenBank/DDBJ databases">
        <authorList>
            <person name="Rodrigo-Torres L."/>
            <person name="Arahal R. D."/>
            <person name="Lucena T."/>
        </authorList>
    </citation>
    <scope>NUCLEOTIDE SEQUENCE</scope>
    <source>
        <strain evidence="10">CECT 7929</strain>
    </source>
</reference>
<evidence type="ECO:0000256" key="3">
    <source>
        <dbReference type="ARBA" id="ARBA00022741"/>
    </source>
</evidence>
<evidence type="ECO:0000313" key="10">
    <source>
        <dbReference type="EMBL" id="CAH0535548.1"/>
    </source>
</evidence>
<evidence type="ECO:0000313" key="11">
    <source>
        <dbReference type="Proteomes" id="UP000838672"/>
    </source>
</evidence>
<evidence type="ECO:0000256" key="7">
    <source>
        <dbReference type="PIRNR" id="PIRNR000535"/>
    </source>
</evidence>
<dbReference type="PROSITE" id="PS00583">
    <property type="entry name" value="PFKB_KINASES_1"/>
    <property type="match status" value="1"/>
</dbReference>
<proteinExistence type="inferred from homology"/>
<dbReference type="PANTHER" id="PTHR46566:SF5">
    <property type="entry name" value="1-PHOSPHOFRUCTOKINASE"/>
    <property type="match status" value="1"/>
</dbReference>
<sequence length="314" mass="33187">MSNHCKVVTITLNPALDLTGQLATFHLGAVNKVQTANLRPAGKGVNVAMVLAELGAKVTATGLVGDENHPAFQQLFADYGIEDAFVTITGACRINVKVAEQSGRVSDINFPGVSVSAADIAAFEAKLFALAKTHQVFVMAGSLPPGLSTEVMAGWITRLQAQGKQVIFDSSNEALKAGLDAHPFLVKPNEIELGEFLHQTLDNPAQVQQAAQMLNNQGIENAVVSMGADGVIWQSREACLYAKPPKMNVVSTVGAGDTLVAGLTWGHLQQWPQAQTLKFATTLSALAVSQVGVGIGSEEQRDAIFNQVSVQCIE</sequence>
<dbReference type="EMBL" id="CAKLDI010000002">
    <property type="protein sequence ID" value="CAH0535548.1"/>
    <property type="molecule type" value="Genomic_DNA"/>
</dbReference>
<dbReference type="SUPFAM" id="SSF53613">
    <property type="entry name" value="Ribokinase-like"/>
    <property type="match status" value="1"/>
</dbReference>
<dbReference type="InterPro" id="IPR002173">
    <property type="entry name" value="Carboh/pur_kinase_PfkB_CS"/>
</dbReference>
<name>A0ABM8ZYW3_9VIBR</name>
<evidence type="ECO:0000259" key="9">
    <source>
        <dbReference type="Pfam" id="PF00294"/>
    </source>
</evidence>
<dbReference type="InterPro" id="IPR011611">
    <property type="entry name" value="PfkB_dom"/>
</dbReference>
<accession>A0ABM8ZYW3</accession>